<gene>
    <name evidence="1" type="ORF">ACFSYH_10880</name>
</gene>
<reference evidence="2" key="1">
    <citation type="journal article" date="2019" name="Int. J. Syst. Evol. Microbiol.">
        <title>The Global Catalogue of Microorganisms (GCM) 10K type strain sequencing project: providing services to taxonomists for standard genome sequencing and annotation.</title>
        <authorList>
            <consortium name="The Broad Institute Genomics Platform"/>
            <consortium name="The Broad Institute Genome Sequencing Center for Infectious Disease"/>
            <person name="Wu L."/>
            <person name="Ma J."/>
        </authorList>
    </citation>
    <scope>NUCLEOTIDE SEQUENCE [LARGE SCALE GENOMIC DNA]</scope>
    <source>
        <strain evidence="2">KCTC 33576</strain>
    </source>
</reference>
<accession>A0ABW5XFE3</accession>
<protein>
    <submittedName>
        <fullName evidence="1">Uncharacterized protein</fullName>
    </submittedName>
</protein>
<proteinExistence type="predicted"/>
<dbReference type="EMBL" id="JBHUOP010000004">
    <property type="protein sequence ID" value="MFD2841066.1"/>
    <property type="molecule type" value="Genomic_DNA"/>
</dbReference>
<name>A0ABW5XFE3_9MICO</name>
<sequence>MKARGVLSVVLGLMLGWGIAAGGVPPYHDRASGYHFYPTSSWGFGGMDGQVTGTVALTDTCWTLTSDDGSDPVFLGLPKGSGTVQLDDGTIAVQTPNGTLLKPGDLIDTSGGYGSYNRNEDRVLADLVDACPNVPLAGQVADKWEVALPSLR</sequence>
<evidence type="ECO:0000313" key="1">
    <source>
        <dbReference type="EMBL" id="MFD2841066.1"/>
    </source>
</evidence>
<dbReference type="RefSeq" id="WP_377466988.1">
    <property type="nucleotide sequence ID" value="NZ_JBHUOP010000004.1"/>
</dbReference>
<organism evidence="1 2">
    <name type="scientific">Populibacterium corticicola</name>
    <dbReference type="NCBI Taxonomy" id="1812826"/>
    <lineage>
        <taxon>Bacteria</taxon>
        <taxon>Bacillati</taxon>
        <taxon>Actinomycetota</taxon>
        <taxon>Actinomycetes</taxon>
        <taxon>Micrococcales</taxon>
        <taxon>Jonesiaceae</taxon>
        <taxon>Populibacterium</taxon>
    </lineage>
</organism>
<dbReference type="Proteomes" id="UP001597391">
    <property type="component" value="Unassembled WGS sequence"/>
</dbReference>
<comment type="caution">
    <text evidence="1">The sequence shown here is derived from an EMBL/GenBank/DDBJ whole genome shotgun (WGS) entry which is preliminary data.</text>
</comment>
<keyword evidence="2" id="KW-1185">Reference proteome</keyword>
<evidence type="ECO:0000313" key="2">
    <source>
        <dbReference type="Proteomes" id="UP001597391"/>
    </source>
</evidence>